<accession>A0A939J4F1</accession>
<dbReference type="PRINTS" id="PR00455">
    <property type="entry name" value="HTHTETR"/>
</dbReference>
<dbReference type="GO" id="GO:0003677">
    <property type="term" value="F:DNA binding"/>
    <property type="evidence" value="ECO:0007669"/>
    <property type="project" value="UniProtKB-UniRule"/>
</dbReference>
<proteinExistence type="predicted"/>
<comment type="caution">
    <text evidence="6">The sequence shown here is derived from an EMBL/GenBank/DDBJ whole genome shotgun (WGS) entry which is preliminary data.</text>
</comment>
<dbReference type="PANTHER" id="PTHR47506">
    <property type="entry name" value="TRANSCRIPTIONAL REGULATORY PROTEIN"/>
    <property type="match status" value="1"/>
</dbReference>
<dbReference type="SUPFAM" id="SSF46689">
    <property type="entry name" value="Homeodomain-like"/>
    <property type="match status" value="1"/>
</dbReference>
<dbReference type="EMBL" id="JAFLNF010000002">
    <property type="protein sequence ID" value="MBO0344690.1"/>
    <property type="molecule type" value="Genomic_DNA"/>
</dbReference>
<keyword evidence="3" id="KW-0804">Transcription</keyword>
<dbReference type="PANTHER" id="PTHR47506:SF6">
    <property type="entry name" value="HTH-TYPE TRANSCRIPTIONAL REPRESSOR NEMR"/>
    <property type="match status" value="1"/>
</dbReference>
<dbReference type="Pfam" id="PF16925">
    <property type="entry name" value="TetR_C_13"/>
    <property type="match status" value="1"/>
</dbReference>
<evidence type="ECO:0000313" key="6">
    <source>
        <dbReference type="EMBL" id="MBO0344690.1"/>
    </source>
</evidence>
<protein>
    <submittedName>
        <fullName evidence="6">TetR/AcrR family transcriptional regulator</fullName>
    </submittedName>
</protein>
<dbReference type="PROSITE" id="PS50977">
    <property type="entry name" value="HTH_TETR_2"/>
    <property type="match status" value="1"/>
</dbReference>
<gene>
    <name evidence="6" type="ORF">J0X15_05625</name>
</gene>
<evidence type="ECO:0000313" key="7">
    <source>
        <dbReference type="Proteomes" id="UP000664779"/>
    </source>
</evidence>
<dbReference type="Proteomes" id="UP000664779">
    <property type="component" value="Unassembled WGS sequence"/>
</dbReference>
<name>A0A939J4F1_9HYPH</name>
<evidence type="ECO:0000256" key="1">
    <source>
        <dbReference type="ARBA" id="ARBA00023015"/>
    </source>
</evidence>
<keyword evidence="1" id="KW-0805">Transcription regulation</keyword>
<dbReference type="AlphaFoldDB" id="A0A939J4F1"/>
<feature type="domain" description="HTH tetR-type" evidence="5">
    <location>
        <begin position="8"/>
        <end position="68"/>
    </location>
</feature>
<evidence type="ECO:0000256" key="2">
    <source>
        <dbReference type="ARBA" id="ARBA00023125"/>
    </source>
</evidence>
<organism evidence="6 7">
    <name type="scientific">Roseibium limicola</name>
    <dbReference type="NCBI Taxonomy" id="2816037"/>
    <lineage>
        <taxon>Bacteria</taxon>
        <taxon>Pseudomonadati</taxon>
        <taxon>Pseudomonadota</taxon>
        <taxon>Alphaproteobacteria</taxon>
        <taxon>Hyphomicrobiales</taxon>
        <taxon>Stappiaceae</taxon>
        <taxon>Roseibium</taxon>
    </lineage>
</organism>
<keyword evidence="2 4" id="KW-0238">DNA-binding</keyword>
<dbReference type="RefSeq" id="WP_206938830.1">
    <property type="nucleotide sequence ID" value="NZ_JAFLNF010000002.1"/>
</dbReference>
<feature type="DNA-binding region" description="H-T-H motif" evidence="4">
    <location>
        <begin position="31"/>
        <end position="50"/>
    </location>
</feature>
<evidence type="ECO:0000256" key="4">
    <source>
        <dbReference type="PROSITE-ProRule" id="PRU00335"/>
    </source>
</evidence>
<dbReference type="SUPFAM" id="SSF48498">
    <property type="entry name" value="Tetracyclin repressor-like, C-terminal domain"/>
    <property type="match status" value="1"/>
</dbReference>
<sequence length="205" mass="22225">MKQDQKSEATRRKILQAGQSLVLAKGYSAVGLKQILDASGVPKGSFYYYFSSKEAFGCAMLEAYLHDYLTAFDRVTAQGSPARPASERMMAYFAAAIPEDLSVSMANRCLVVKLSAEISDLSEDMRAILVTGVDTLLARLKDLLNQGTADGSIKLELSPQETAPLLYGQWVGAAILAKLSRSPAPLRAVLADTRRRYMLPLTAVG</sequence>
<dbReference type="InterPro" id="IPR036271">
    <property type="entry name" value="Tet_transcr_reg_TetR-rel_C_sf"/>
</dbReference>
<dbReference type="InterPro" id="IPR011075">
    <property type="entry name" value="TetR_C"/>
</dbReference>
<keyword evidence="7" id="KW-1185">Reference proteome</keyword>
<evidence type="ECO:0000259" key="5">
    <source>
        <dbReference type="PROSITE" id="PS50977"/>
    </source>
</evidence>
<dbReference type="InterPro" id="IPR001647">
    <property type="entry name" value="HTH_TetR"/>
</dbReference>
<dbReference type="Gene3D" id="1.10.357.10">
    <property type="entry name" value="Tetracycline Repressor, domain 2"/>
    <property type="match status" value="1"/>
</dbReference>
<evidence type="ECO:0000256" key="3">
    <source>
        <dbReference type="ARBA" id="ARBA00023163"/>
    </source>
</evidence>
<dbReference type="Pfam" id="PF00440">
    <property type="entry name" value="TetR_N"/>
    <property type="match status" value="1"/>
</dbReference>
<reference evidence="6" key="1">
    <citation type="submission" date="2021-03" db="EMBL/GenBank/DDBJ databases">
        <title>Roseibium sp. CAU 1637 isolated from Incheon.</title>
        <authorList>
            <person name="Kim W."/>
        </authorList>
    </citation>
    <scope>NUCLEOTIDE SEQUENCE</scope>
    <source>
        <strain evidence="6">CAU 1637</strain>
    </source>
</reference>
<dbReference type="InterPro" id="IPR009057">
    <property type="entry name" value="Homeodomain-like_sf"/>
</dbReference>